<dbReference type="GO" id="GO:0005741">
    <property type="term" value="C:mitochondrial outer membrane"/>
    <property type="evidence" value="ECO:0007669"/>
    <property type="project" value="InterPro"/>
</dbReference>
<dbReference type="Pfam" id="PF01459">
    <property type="entry name" value="Porin_3"/>
    <property type="match status" value="1"/>
</dbReference>
<accession>A0AAV8ULR1</accession>
<evidence type="ECO:0008006" key="3">
    <source>
        <dbReference type="Google" id="ProtNLM"/>
    </source>
</evidence>
<dbReference type="InterPro" id="IPR027246">
    <property type="entry name" value="Porin_Euk/Tom40"/>
</dbReference>
<dbReference type="InterPro" id="IPR023614">
    <property type="entry name" value="Porin_dom_sf"/>
</dbReference>
<evidence type="ECO:0000313" key="2">
    <source>
        <dbReference type="Proteomes" id="UP001157974"/>
    </source>
</evidence>
<protein>
    <recommendedName>
        <fullName evidence="3">Voltage-dependent anion-selective channel protein 2</fullName>
    </recommendedName>
</protein>
<name>A0AAV8ULR1_9RHOD</name>
<organism evidence="1 2">
    <name type="scientific">Rhodosorus marinus</name>
    <dbReference type="NCBI Taxonomy" id="101924"/>
    <lineage>
        <taxon>Eukaryota</taxon>
        <taxon>Rhodophyta</taxon>
        <taxon>Stylonematophyceae</taxon>
        <taxon>Stylonematales</taxon>
        <taxon>Stylonemataceae</taxon>
        <taxon>Rhodosorus</taxon>
    </lineage>
</organism>
<keyword evidence="2" id="KW-1185">Reference proteome</keyword>
<dbReference type="Gene3D" id="2.40.160.10">
    <property type="entry name" value="Porin"/>
    <property type="match status" value="1"/>
</dbReference>
<dbReference type="AlphaFoldDB" id="A0AAV8ULR1"/>
<sequence length="274" mass="28855">MVKSYADFGKSAKNLLKDDYVVGKKAEVKTATADGVNFTATGIESDKDGALSGSLSWKYKVYGNAFTTKVTTANVISNEAVFEDIGVKGLKTTVNGSLGTASQSASAKVDYKHDAVAATILADVKDQTLTPSVAVGYKMFSLGGTATLENSSKSVSQYSLGACLAQDDSEVAISTTDKFNLFKLSFGHTISPKYEVAAEASYNREKSSVSMATGLKYVTDSATIKAKTDNLGTLSLAYIAKIDSSTKLTMSTSANVKELEKGQKFGIAVTLDQP</sequence>
<comment type="caution">
    <text evidence="1">The sequence shown here is derived from an EMBL/GenBank/DDBJ whole genome shotgun (WGS) entry which is preliminary data.</text>
</comment>
<dbReference type="InterPro" id="IPR001925">
    <property type="entry name" value="Porin_Euk"/>
</dbReference>
<dbReference type="PANTHER" id="PTHR11743:SF70">
    <property type="entry name" value="GH26960P-RELATED"/>
    <property type="match status" value="1"/>
</dbReference>
<dbReference type="CDD" id="cd07306">
    <property type="entry name" value="Porin3_VDAC"/>
    <property type="match status" value="1"/>
</dbReference>
<dbReference type="GO" id="GO:0008308">
    <property type="term" value="F:voltage-gated monoatomic anion channel activity"/>
    <property type="evidence" value="ECO:0007669"/>
    <property type="project" value="InterPro"/>
</dbReference>
<dbReference type="Proteomes" id="UP001157974">
    <property type="component" value="Unassembled WGS sequence"/>
</dbReference>
<reference evidence="1 2" key="1">
    <citation type="journal article" date="2023" name="Nat. Commun.">
        <title>Origin of minicircular mitochondrial genomes in red algae.</title>
        <authorList>
            <person name="Lee Y."/>
            <person name="Cho C.H."/>
            <person name="Lee Y.M."/>
            <person name="Park S.I."/>
            <person name="Yang J.H."/>
            <person name="West J.A."/>
            <person name="Bhattacharya D."/>
            <person name="Yoon H.S."/>
        </authorList>
    </citation>
    <scope>NUCLEOTIDE SEQUENCE [LARGE SCALE GENOMIC DNA]</scope>
    <source>
        <strain evidence="1 2">CCMP1338</strain>
        <tissue evidence="1">Whole cell</tissue>
    </source>
</reference>
<gene>
    <name evidence="1" type="ORF">NDN08_004467</name>
</gene>
<evidence type="ECO:0000313" key="1">
    <source>
        <dbReference type="EMBL" id="KAJ8903359.1"/>
    </source>
</evidence>
<dbReference type="PANTHER" id="PTHR11743">
    <property type="entry name" value="VOLTAGE-DEPENDENT ANION-SELECTIVE CHANNEL"/>
    <property type="match status" value="1"/>
</dbReference>
<proteinExistence type="predicted"/>
<dbReference type="EMBL" id="JAMWBK010000007">
    <property type="protein sequence ID" value="KAJ8903359.1"/>
    <property type="molecule type" value="Genomic_DNA"/>
</dbReference>